<evidence type="ECO:0000313" key="2">
    <source>
        <dbReference type="Proteomes" id="UP000828443"/>
    </source>
</evidence>
<name>A0AAE7WFL4_9CAUD</name>
<dbReference type="RefSeq" id="YP_010676727.1">
    <property type="nucleotide sequence ID" value="NC_071015.1"/>
</dbReference>
<reference evidence="1" key="1">
    <citation type="journal article" date="2021" name="Viruses">
        <title>Novel Viruses That Lyse Plant and Human Strains of Kosakonia cowanii.</title>
        <authorList>
            <person name="Petrzik K."/>
            <person name="Brazdova S."/>
            <person name="Krawczyk K."/>
        </authorList>
    </citation>
    <scope>NUCLEOTIDE SEQUENCE</scope>
</reference>
<keyword evidence="2" id="KW-1185">Reference proteome</keyword>
<dbReference type="GeneID" id="77953092"/>
<accession>A0AAE7WFL4</accession>
<evidence type="ECO:0000313" key="1">
    <source>
        <dbReference type="EMBL" id="QYN79915.1"/>
    </source>
</evidence>
<protein>
    <submittedName>
        <fullName evidence="1">Uncharacterized protein</fullName>
    </submittedName>
</protein>
<proteinExistence type="predicted"/>
<dbReference type="Proteomes" id="UP000828443">
    <property type="component" value="Segment"/>
</dbReference>
<organism evidence="1 2">
    <name type="scientific">Kosakonia phage Kc263</name>
    <dbReference type="NCBI Taxonomy" id="2863194"/>
    <lineage>
        <taxon>Viruses</taxon>
        <taxon>Duplodnaviria</taxon>
        <taxon>Heunggongvirae</taxon>
        <taxon>Uroviricota</taxon>
        <taxon>Caudoviricetes</taxon>
        <taxon>Chimalliviridae</taxon>
        <taxon>Branisovskavirus</taxon>
        <taxon>Branisovskavirus Kc263</taxon>
    </lineage>
</organism>
<dbReference type="KEGG" id="vg:77953092"/>
<dbReference type="EMBL" id="MZ348422">
    <property type="protein sequence ID" value="QYN79915.1"/>
    <property type="molecule type" value="Genomic_DNA"/>
</dbReference>
<sequence length="229" mass="23962">MADKDIVLSVNDISSIQIKPTFEGVAVALAKISVDNDASDLKGLIQINSFVPGPEGIVNVPIKGLAEGTGEATVVFKYADADPSKADVEGWGKSTKTLSLTINAAAALARLIDVSTPLTMDLWASQPLTFKVVKGEGEDENDITPSVDSVTVTPASIDGKFEFTADVEGGAYSFKSIQSSTTEVVTATAKLIVAGTHDGVVYSLEADVVLNTNINDGSIPTNRFNVEVQ</sequence>